<organism evidence="1">
    <name type="scientific">Spirodela intermedia</name>
    <name type="common">Intermediate duckweed</name>
    <dbReference type="NCBI Taxonomy" id="51605"/>
    <lineage>
        <taxon>Eukaryota</taxon>
        <taxon>Viridiplantae</taxon>
        <taxon>Streptophyta</taxon>
        <taxon>Embryophyta</taxon>
        <taxon>Tracheophyta</taxon>
        <taxon>Spermatophyta</taxon>
        <taxon>Magnoliopsida</taxon>
        <taxon>Liliopsida</taxon>
        <taxon>Araceae</taxon>
        <taxon>Lemnoideae</taxon>
        <taxon>Spirodela</taxon>
    </lineage>
</organism>
<sequence>MTESGRKGQHPIFFLGCSHLSLDFSKISLLGSSWIDLRLS</sequence>
<dbReference type="Proteomes" id="UP001189122">
    <property type="component" value="Unassembled WGS sequence"/>
</dbReference>
<accession>A0A7I8IX69</accession>
<proteinExistence type="predicted"/>
<evidence type="ECO:0000313" key="1">
    <source>
        <dbReference type="EMBL" id="CAA2622851.1"/>
    </source>
</evidence>
<dbReference type="EMBL" id="CACRZD030000007">
    <property type="protein sequence ID" value="CAA6662428.1"/>
    <property type="molecule type" value="Genomic_DNA"/>
</dbReference>
<keyword evidence="2" id="KW-1185">Reference proteome</keyword>
<name>A0A7I8IX69_SPIIN</name>
<evidence type="ECO:0000313" key="2">
    <source>
        <dbReference type="Proteomes" id="UP001189122"/>
    </source>
</evidence>
<reference evidence="1 2" key="1">
    <citation type="submission" date="2019-12" db="EMBL/GenBank/DDBJ databases">
        <authorList>
            <person name="Scholz U."/>
            <person name="Mascher M."/>
            <person name="Fiebig A."/>
        </authorList>
    </citation>
    <scope>NUCLEOTIDE SEQUENCE</scope>
</reference>
<dbReference type="EMBL" id="LR743594">
    <property type="protein sequence ID" value="CAA2622851.1"/>
    <property type="molecule type" value="Genomic_DNA"/>
</dbReference>
<gene>
    <name evidence="1" type="ORF">SI7747_07008813</name>
</gene>
<protein>
    <submittedName>
        <fullName evidence="1">Uncharacterized protein</fullName>
    </submittedName>
</protein>
<dbReference type="AlphaFoldDB" id="A0A7I8IX69"/>